<dbReference type="KEGG" id="vg:29061921"/>
<protein>
    <submittedName>
        <fullName evidence="1">Putative virion structural protein</fullName>
    </submittedName>
</protein>
<dbReference type="Proteomes" id="UP000202923">
    <property type="component" value="Genome"/>
</dbReference>
<sequence>MFDRFQTIVNSHISRAIAAPAINYSAIVTIKGITLKVLKVRDVIHSSNFVGAVSTITHITMAVPTSQMRLLTTRANGNMNVKLLTLAGEKILNTVNYNGVVVGTRDPDMESPTMFLGESDDKSVAMVTLELMPASLWYQRLKNVGGTYHGTDGLTLLRKLLVDTLPNQQAEAGIVHSIQYETEEQQLYRDLVIPDSITFLEVFDYIQEKYGVYSKGLGVFQYFNNWFLFRPYDETKFNKAGLKLVVMNLPRERSANIDRTLHSEASVRYIITGGDTLSEDVQDQNALNQGTGYRVGSLRALDGRTSSFTPGEVSKTTPDKFVSQAAPNKHASGMVNAPVLKKHYADHDKDIRSKLAMQDGRIVKVTWNQSMPNIVYPGMPVKFMYANDVGMYTRFGTVLGEVYHASVDGQTLASGRFNSQTELTLWLSNSKITN</sequence>
<reference evidence="1 2" key="1">
    <citation type="submission" date="2016-06" db="EMBL/GenBank/DDBJ databases">
        <authorList>
            <person name="Kjaerup R.B."/>
            <person name="Dalgaard T.S."/>
            <person name="Juul-Madsen H.R."/>
        </authorList>
    </citation>
    <scope>NUCLEOTIDE SEQUENCE [LARGE SCALE GENOMIC DNA]</scope>
</reference>
<dbReference type="GeneID" id="29061921"/>
<organism evidence="1 2">
    <name type="scientific">Erwinia phage vB_EamM_Kwan</name>
    <dbReference type="NCBI Taxonomy" id="1883374"/>
    <lineage>
        <taxon>Viruses</taxon>
        <taxon>Duplodnaviria</taxon>
        <taxon>Heunggongvirae</taxon>
        <taxon>Uroviricota</taxon>
        <taxon>Caudoviricetes</taxon>
        <taxon>Chimalliviridae</taxon>
        <taxon>Wellingtonvirus</taxon>
        <taxon>Wellingtonvirus wellington</taxon>
    </lineage>
</organism>
<name>A0A1B2IDU8_9CAUD</name>
<gene>
    <name evidence="1" type="ORF">KWAN_77</name>
</gene>
<evidence type="ECO:0000313" key="2">
    <source>
        <dbReference type="Proteomes" id="UP000202923"/>
    </source>
</evidence>
<evidence type="ECO:0000313" key="1">
    <source>
        <dbReference type="EMBL" id="ANZ49429.1"/>
    </source>
</evidence>
<proteinExistence type="predicted"/>
<accession>A0A1B2IDU8</accession>
<dbReference type="EMBL" id="KX397369">
    <property type="protein sequence ID" value="ANZ49429.1"/>
    <property type="molecule type" value="Genomic_DNA"/>
</dbReference>
<dbReference type="OrthoDB" id="4780at10239"/>
<dbReference type="RefSeq" id="YP_009278682.1">
    <property type="nucleotide sequence ID" value="NC_031010.1"/>
</dbReference>